<keyword evidence="2" id="KW-0560">Oxidoreductase</keyword>
<accession>A0A100W4Z7</accession>
<reference evidence="5" key="2">
    <citation type="submission" date="2016-02" db="EMBL/GenBank/DDBJ databases">
        <title>Draft genome sequence of five rapidly growing Mycobacterium species.</title>
        <authorList>
            <person name="Katahira K."/>
            <person name="Gotou Y."/>
            <person name="Iida K."/>
            <person name="Ogura Y."/>
            <person name="Hayashi T."/>
        </authorList>
    </citation>
    <scope>NUCLEOTIDE SEQUENCE [LARGE SCALE GENOMIC DNA]</scope>
    <source>
        <strain evidence="5">JCM15654</strain>
    </source>
</reference>
<dbReference type="GO" id="GO:0042602">
    <property type="term" value="F:riboflavin reductase (NADPH) activity"/>
    <property type="evidence" value="ECO:0007669"/>
    <property type="project" value="TreeGrafter"/>
</dbReference>
<evidence type="ECO:0000259" key="3">
    <source>
        <dbReference type="SMART" id="SM00903"/>
    </source>
</evidence>
<proteinExistence type="inferred from homology"/>
<evidence type="ECO:0000313" key="5">
    <source>
        <dbReference type="Proteomes" id="UP000069620"/>
    </source>
</evidence>
<dbReference type="PANTHER" id="PTHR30466">
    <property type="entry name" value="FLAVIN REDUCTASE"/>
    <property type="match status" value="1"/>
</dbReference>
<evidence type="ECO:0000256" key="1">
    <source>
        <dbReference type="ARBA" id="ARBA00008898"/>
    </source>
</evidence>
<dbReference type="Pfam" id="PF01613">
    <property type="entry name" value="Flavin_Reduct"/>
    <property type="match status" value="1"/>
</dbReference>
<dbReference type="SMART" id="SM00903">
    <property type="entry name" value="Flavin_Reduct"/>
    <property type="match status" value="1"/>
</dbReference>
<dbReference type="AlphaFoldDB" id="A0A100W4Z7"/>
<dbReference type="Gene3D" id="2.30.110.10">
    <property type="entry name" value="Electron Transport, Fmn-binding Protein, Chain A"/>
    <property type="match status" value="1"/>
</dbReference>
<dbReference type="InterPro" id="IPR050268">
    <property type="entry name" value="NADH-dep_flavin_reductase"/>
</dbReference>
<sequence>MSESDAFERLVSQLDYPMFIVTTANDGRRAGCLVGFASQCSIQPPRFLIGLSKRNYTYRIARDADHLAVHVVSRQHAELARLFGGQTGDTCDKFARCTWHGGTQNMPILDDAAAWFVGRVLTRVDMGDHVGHLLEPVAGQAPASLGQLVTLADVADLDPGHDA</sequence>
<name>A0A100W4Z7_9MYCO</name>
<gene>
    <name evidence="4" type="ORF">RMCB_5815</name>
</gene>
<dbReference type="STRING" id="146020.RMCB_5815"/>
<dbReference type="GO" id="GO:0010181">
    <property type="term" value="F:FMN binding"/>
    <property type="evidence" value="ECO:0007669"/>
    <property type="project" value="InterPro"/>
</dbReference>
<keyword evidence="5" id="KW-1185">Reference proteome</keyword>
<evidence type="ECO:0000256" key="2">
    <source>
        <dbReference type="ARBA" id="ARBA00023002"/>
    </source>
</evidence>
<comment type="similarity">
    <text evidence="1">Belongs to the non-flavoprotein flavin reductase family.</text>
</comment>
<dbReference type="InterPro" id="IPR002563">
    <property type="entry name" value="Flavin_Rdtase-like_dom"/>
</dbReference>
<dbReference type="InterPro" id="IPR012349">
    <property type="entry name" value="Split_barrel_FMN-bd"/>
</dbReference>
<dbReference type="Proteomes" id="UP000069620">
    <property type="component" value="Unassembled WGS sequence"/>
</dbReference>
<evidence type="ECO:0000313" key="4">
    <source>
        <dbReference type="EMBL" id="GAS91719.1"/>
    </source>
</evidence>
<feature type="domain" description="Flavin reductase like" evidence="3">
    <location>
        <begin position="11"/>
        <end position="150"/>
    </location>
</feature>
<comment type="caution">
    <text evidence="4">The sequence shown here is derived from an EMBL/GenBank/DDBJ whole genome shotgun (WGS) entry which is preliminary data.</text>
</comment>
<dbReference type="SUPFAM" id="SSF50475">
    <property type="entry name" value="FMN-binding split barrel"/>
    <property type="match status" value="1"/>
</dbReference>
<protein>
    <submittedName>
        <fullName evidence="4">Conserved protein of DIM6/NTAB family</fullName>
    </submittedName>
</protein>
<reference evidence="5" key="1">
    <citation type="journal article" date="2016" name="Genome Announc.">
        <title>Draft Genome Sequences of Five Rapidly Growing Mycobacterium Species, M. thermoresistibile, M. fortuitum subsp. acetamidolyticum, M. canariasense, M. brisbanense, and M. novocastrense.</title>
        <authorList>
            <person name="Katahira K."/>
            <person name="Ogura Y."/>
            <person name="Gotoh Y."/>
            <person name="Hayashi T."/>
        </authorList>
    </citation>
    <scope>NUCLEOTIDE SEQUENCE [LARGE SCALE GENOMIC DNA]</scope>
    <source>
        <strain evidence="5">JCM15654</strain>
    </source>
</reference>
<dbReference type="PANTHER" id="PTHR30466:SF15">
    <property type="entry name" value="POSSIBLE OXIDOREDUCTASE"/>
    <property type="match status" value="1"/>
</dbReference>
<organism evidence="4 5">
    <name type="scientific">Mycolicibacterium brisbanense</name>
    <dbReference type="NCBI Taxonomy" id="146020"/>
    <lineage>
        <taxon>Bacteria</taxon>
        <taxon>Bacillati</taxon>
        <taxon>Actinomycetota</taxon>
        <taxon>Actinomycetes</taxon>
        <taxon>Mycobacteriales</taxon>
        <taxon>Mycobacteriaceae</taxon>
        <taxon>Mycolicibacterium</taxon>
    </lineage>
</organism>
<dbReference type="RefSeq" id="WP_407662149.1">
    <property type="nucleotide sequence ID" value="NZ_BCSX01000051.1"/>
</dbReference>
<dbReference type="EMBL" id="BCSX01000051">
    <property type="protein sequence ID" value="GAS91719.1"/>
    <property type="molecule type" value="Genomic_DNA"/>
</dbReference>